<dbReference type="EMBL" id="AAKN02011945">
    <property type="status" value="NOT_ANNOTATED_CDS"/>
    <property type="molecule type" value="Genomic_DNA"/>
</dbReference>
<evidence type="ECO:0000313" key="1">
    <source>
        <dbReference type="Ensembl" id="ENSCPOP00000020327.2"/>
    </source>
</evidence>
<protein>
    <submittedName>
        <fullName evidence="1">IQ motif containing M</fullName>
    </submittedName>
</protein>
<keyword evidence="2" id="KW-1185">Reference proteome</keyword>
<dbReference type="HOGENOM" id="CLU_104667_0_0_1"/>
<dbReference type="InParanoid" id="H0WBG1"/>
<dbReference type="EMBL" id="AAKN02011946">
    <property type="status" value="NOT_ANNOTATED_CDS"/>
    <property type="molecule type" value="Genomic_DNA"/>
</dbReference>
<dbReference type="EMBL" id="AAKN02011944">
    <property type="status" value="NOT_ANNOTATED_CDS"/>
    <property type="molecule type" value="Genomic_DNA"/>
</dbReference>
<dbReference type="PANTHER" id="PTHR35978:SF1">
    <property type="entry name" value="IQ DOMAIN-CONTAINING PROTEIN M"/>
    <property type="match status" value="1"/>
</dbReference>
<dbReference type="Bgee" id="ENSCPOG00000022670">
    <property type="expression patterns" value="Expressed in testis"/>
</dbReference>
<gene>
    <name evidence="1" type="primary">IQCM</name>
</gene>
<reference evidence="2" key="1">
    <citation type="journal article" date="2011" name="Nature">
        <title>A high-resolution map of human evolutionary constraint using 29 mammals.</title>
        <authorList>
            <person name="Lindblad-Toh K."/>
            <person name="Garber M."/>
            <person name="Zuk O."/>
            <person name="Lin M.F."/>
            <person name="Parker B.J."/>
            <person name="Washietl S."/>
            <person name="Kheradpour P."/>
            <person name="Ernst J."/>
            <person name="Jordan G."/>
            <person name="Mauceli E."/>
            <person name="Ward L.D."/>
            <person name="Lowe C.B."/>
            <person name="Holloway A.K."/>
            <person name="Clamp M."/>
            <person name="Gnerre S."/>
            <person name="Alfoldi J."/>
            <person name="Beal K."/>
            <person name="Chang J."/>
            <person name="Clawson H."/>
            <person name="Cuff J."/>
            <person name="Di Palma F."/>
            <person name="Fitzgerald S."/>
            <person name="Flicek P."/>
            <person name="Guttman M."/>
            <person name="Hubisz M.J."/>
            <person name="Jaffe D.B."/>
            <person name="Jungreis I."/>
            <person name="Kent W.J."/>
            <person name="Kostka D."/>
            <person name="Lara M."/>
            <person name="Martins A.L."/>
            <person name="Massingham T."/>
            <person name="Moltke I."/>
            <person name="Raney B.J."/>
            <person name="Rasmussen M.D."/>
            <person name="Robinson J."/>
            <person name="Stark A."/>
            <person name="Vilella A.J."/>
            <person name="Wen J."/>
            <person name="Xie X."/>
            <person name="Zody M.C."/>
            <person name="Baldwin J."/>
            <person name="Bloom T."/>
            <person name="Chin C.W."/>
            <person name="Heiman D."/>
            <person name="Nicol R."/>
            <person name="Nusbaum C."/>
            <person name="Young S."/>
            <person name="Wilkinson J."/>
            <person name="Worley K.C."/>
            <person name="Kovar C.L."/>
            <person name="Muzny D.M."/>
            <person name="Gibbs R.A."/>
            <person name="Cree A."/>
            <person name="Dihn H.H."/>
            <person name="Fowler G."/>
            <person name="Jhangiani S."/>
            <person name="Joshi V."/>
            <person name="Lee S."/>
            <person name="Lewis L.R."/>
            <person name="Nazareth L.V."/>
            <person name="Okwuonu G."/>
            <person name="Santibanez J."/>
            <person name="Warren W.C."/>
            <person name="Mardis E.R."/>
            <person name="Weinstock G.M."/>
            <person name="Wilson R.K."/>
            <person name="Delehaunty K."/>
            <person name="Dooling D."/>
            <person name="Fronik C."/>
            <person name="Fulton L."/>
            <person name="Fulton B."/>
            <person name="Graves T."/>
            <person name="Minx P."/>
            <person name="Sodergren E."/>
            <person name="Birney E."/>
            <person name="Margulies E.H."/>
            <person name="Herrero J."/>
            <person name="Green E.D."/>
            <person name="Haussler D."/>
            <person name="Siepel A."/>
            <person name="Goldman N."/>
            <person name="Pollard K.S."/>
            <person name="Pedersen J.S."/>
            <person name="Lander E.S."/>
            <person name="Kellis M."/>
        </authorList>
    </citation>
    <scope>NUCLEOTIDE SEQUENCE [LARGE SCALE GENOMIC DNA]</scope>
    <source>
        <strain evidence="2">2N</strain>
    </source>
</reference>
<sequence length="426" mass="50267">PSLETRQDFLQEATTFIAQHYEKINKNKVQGPSINVFRNKHQKPKSSKYMPLEIKKKETLDVDVFQEHRAALQHICPPKERSKSRHSEESLQGQTSFKEAHCYRLKEKCWPMDLIAREQVKLGKIMTDIESVSKKMEKEKQHHADNSSFMPRKSFHLSRVSSWSFAGLSGMFQESFPVSICKTESNILNKTDKLESKVKRIGPHIEIFQVFKGRKKIKITKNVVQMITNLQAHIRGWLERKRLQRLMTKALYHGPNLKAVIAMYLGLIYRVKYRLGLWKTRQIINLAELEEWMDRKKFYETMFAKREDWQGLDRSELLKYCNDCGHFPTQKQIDRYWDMTSGGRYTLREVIKKFQAIEMIFTLYPPRGAHIVNNILIKSTWLRPIINGEEGYKYIVSGHPLLKRAKIRIVGDLVARSIRERKMRKI</sequence>
<evidence type="ECO:0000313" key="2">
    <source>
        <dbReference type="Proteomes" id="UP000005447"/>
    </source>
</evidence>
<dbReference type="Proteomes" id="UP000005447">
    <property type="component" value="Unassembled WGS sequence"/>
</dbReference>
<dbReference type="OMA" id="KMRQHYK"/>
<dbReference type="Ensembl" id="ENSCPOT00000019708.2">
    <property type="protein sequence ID" value="ENSCPOP00000020327.2"/>
    <property type="gene ID" value="ENSCPOG00000022670.2"/>
</dbReference>
<reference evidence="1" key="3">
    <citation type="submission" date="2025-09" db="UniProtKB">
        <authorList>
            <consortium name="Ensembl"/>
        </authorList>
    </citation>
    <scope>IDENTIFICATION</scope>
    <source>
        <strain evidence="1">2N</strain>
    </source>
</reference>
<organism evidence="1 2">
    <name type="scientific">Cavia porcellus</name>
    <name type="common">Guinea pig</name>
    <dbReference type="NCBI Taxonomy" id="10141"/>
    <lineage>
        <taxon>Eukaryota</taxon>
        <taxon>Metazoa</taxon>
        <taxon>Chordata</taxon>
        <taxon>Craniata</taxon>
        <taxon>Vertebrata</taxon>
        <taxon>Euteleostomi</taxon>
        <taxon>Mammalia</taxon>
        <taxon>Eutheria</taxon>
        <taxon>Euarchontoglires</taxon>
        <taxon>Glires</taxon>
        <taxon>Rodentia</taxon>
        <taxon>Hystricomorpha</taxon>
        <taxon>Caviidae</taxon>
        <taxon>Cavia</taxon>
    </lineage>
</organism>
<proteinExistence type="predicted"/>
<dbReference type="VEuPathDB" id="HostDB:ENSCPOG00000022670"/>
<dbReference type="eggNOG" id="ENOG502RZP8">
    <property type="taxonomic scope" value="Eukaryota"/>
</dbReference>
<reference evidence="1" key="2">
    <citation type="submission" date="2025-08" db="UniProtKB">
        <authorList>
            <consortium name="Ensembl"/>
        </authorList>
    </citation>
    <scope>IDENTIFICATION</scope>
    <source>
        <strain evidence="1">2N</strain>
    </source>
</reference>
<dbReference type="AlphaFoldDB" id="H0WBG1"/>
<accession>H0WBG1</accession>
<dbReference type="PANTHER" id="PTHR35978">
    <property type="entry name" value="IQ DOMAIN-CONTAINING PROTEIN M"/>
    <property type="match status" value="1"/>
</dbReference>
<dbReference type="PROSITE" id="PS50096">
    <property type="entry name" value="IQ"/>
    <property type="match status" value="1"/>
</dbReference>
<name>H0WBG1_CAVPO</name>
<dbReference type="GeneTree" id="ENSGT00390000010038"/>